<proteinExistence type="predicted"/>
<dbReference type="Proteomes" id="UP000823890">
    <property type="component" value="Unassembled WGS sequence"/>
</dbReference>
<dbReference type="AlphaFoldDB" id="A0A9D2NKB3"/>
<keyword evidence="1" id="KW-1133">Transmembrane helix</keyword>
<sequence length="160" mass="18111">MKKNKQVFFQPAQTEQQKKKRIRNIIITAVVLAIAAVACYFAMPKNKDLSQSSIFDKAEVEALAEQVVDYINEENFDGLKEMAVDEMSSIMNKERMDEAKARVSEDWGEFQSITNISTTEVTQRGVTAALAYVTADYENAEIRYTFAFDEDMKLASLGIQ</sequence>
<evidence type="ECO:0000256" key="1">
    <source>
        <dbReference type="SAM" id="Phobius"/>
    </source>
</evidence>
<organism evidence="3 4">
    <name type="scientific">Candidatus Mediterraneibacter faecipullorum</name>
    <dbReference type="NCBI Taxonomy" id="2838670"/>
    <lineage>
        <taxon>Bacteria</taxon>
        <taxon>Bacillati</taxon>
        <taxon>Bacillota</taxon>
        <taxon>Clostridia</taxon>
        <taxon>Lachnospirales</taxon>
        <taxon>Lachnospiraceae</taxon>
        <taxon>Mediterraneibacter</taxon>
    </lineage>
</organism>
<dbReference type="EMBL" id="DWWO01000063">
    <property type="protein sequence ID" value="HJC33940.1"/>
    <property type="molecule type" value="Genomic_DNA"/>
</dbReference>
<keyword evidence="1" id="KW-0472">Membrane</keyword>
<reference evidence="3" key="1">
    <citation type="journal article" date="2021" name="PeerJ">
        <title>Extensive microbial diversity within the chicken gut microbiome revealed by metagenomics and culture.</title>
        <authorList>
            <person name="Gilroy R."/>
            <person name="Ravi A."/>
            <person name="Getino M."/>
            <person name="Pursley I."/>
            <person name="Horton D.L."/>
            <person name="Alikhan N.F."/>
            <person name="Baker D."/>
            <person name="Gharbi K."/>
            <person name="Hall N."/>
            <person name="Watson M."/>
            <person name="Adriaenssens E.M."/>
            <person name="Foster-Nyarko E."/>
            <person name="Jarju S."/>
            <person name="Secka A."/>
            <person name="Antonio M."/>
            <person name="Oren A."/>
            <person name="Chaudhuri R.R."/>
            <person name="La Ragione R."/>
            <person name="Hildebrand F."/>
            <person name="Pallen M.J."/>
        </authorList>
    </citation>
    <scope>NUCLEOTIDE SEQUENCE</scope>
    <source>
        <strain evidence="3">ChiW19-954</strain>
    </source>
</reference>
<evidence type="ECO:0000313" key="3">
    <source>
        <dbReference type="EMBL" id="HJC33940.1"/>
    </source>
</evidence>
<reference evidence="3" key="2">
    <citation type="submission" date="2021-04" db="EMBL/GenBank/DDBJ databases">
        <authorList>
            <person name="Gilroy R."/>
        </authorList>
    </citation>
    <scope>NUCLEOTIDE SEQUENCE</scope>
    <source>
        <strain evidence="3">ChiW19-954</strain>
    </source>
</reference>
<dbReference type="Pfam" id="PF13026">
    <property type="entry name" value="DUF3887"/>
    <property type="match status" value="1"/>
</dbReference>
<keyword evidence="1" id="KW-0812">Transmembrane</keyword>
<evidence type="ECO:0000313" key="4">
    <source>
        <dbReference type="Proteomes" id="UP000823890"/>
    </source>
</evidence>
<dbReference type="InterPro" id="IPR024981">
    <property type="entry name" value="DUF3887"/>
</dbReference>
<comment type="caution">
    <text evidence="3">The sequence shown here is derived from an EMBL/GenBank/DDBJ whole genome shotgun (WGS) entry which is preliminary data.</text>
</comment>
<feature type="transmembrane region" description="Helical" evidence="1">
    <location>
        <begin position="21"/>
        <end position="43"/>
    </location>
</feature>
<name>A0A9D2NKB3_9FIRM</name>
<accession>A0A9D2NKB3</accession>
<dbReference type="Gene3D" id="3.10.450.590">
    <property type="match status" value="1"/>
</dbReference>
<gene>
    <name evidence="3" type="ORF">H9758_05025</name>
</gene>
<protein>
    <submittedName>
        <fullName evidence="3">DUF3887 domain-containing protein</fullName>
    </submittedName>
</protein>
<feature type="domain" description="DUF3887" evidence="2">
    <location>
        <begin position="64"/>
        <end position="157"/>
    </location>
</feature>
<evidence type="ECO:0000259" key="2">
    <source>
        <dbReference type="Pfam" id="PF13026"/>
    </source>
</evidence>